<dbReference type="Gene3D" id="2.40.170.10">
    <property type="entry name" value="Porin, LamB type"/>
    <property type="match status" value="1"/>
</dbReference>
<dbReference type="GO" id="GO:0016020">
    <property type="term" value="C:membrane"/>
    <property type="evidence" value="ECO:0007669"/>
    <property type="project" value="InterPro"/>
</dbReference>
<sequence>YFFAGPVRDGDRVIGVLVIKVDLDHTETLWGKTPEQLLLTDQNGVVILTSNQFFANGQWQWMFNAIGAKKNDVGTRTNQAGFAPADSGLHTMLANHQKDFFGREGFFKTALLYGQGLGAQVKDIGADGELIDD</sequence>
<feature type="non-terminal residue" evidence="1">
    <location>
        <position position="1"/>
    </location>
</feature>
<proteinExistence type="predicted"/>
<feature type="non-terminal residue" evidence="1">
    <location>
        <position position="133"/>
    </location>
</feature>
<protein>
    <submittedName>
        <fullName evidence="1">Sucrose porin</fullName>
    </submittedName>
</protein>
<dbReference type="InterPro" id="IPR036998">
    <property type="entry name" value="Porin_LamB_sf"/>
</dbReference>
<name>F3CF04_PSESG</name>
<dbReference type="SUPFAM" id="SSF56935">
    <property type="entry name" value="Porins"/>
    <property type="match status" value="1"/>
</dbReference>
<comment type="caution">
    <text evidence="1">The sequence shown here is derived from an EMBL/GenBank/DDBJ whole genome shotgun (WGS) entry which is preliminary data.</text>
</comment>
<dbReference type="EMBL" id="ADWY01002110">
    <property type="protein sequence ID" value="EGH17846.1"/>
    <property type="molecule type" value="Genomic_DNA"/>
</dbReference>
<organism evidence="1 2">
    <name type="scientific">Pseudomonas savastanoi pv. glycinea str. race 4</name>
    <dbReference type="NCBI Taxonomy" id="875330"/>
    <lineage>
        <taxon>Bacteria</taxon>
        <taxon>Pseudomonadati</taxon>
        <taxon>Pseudomonadota</taxon>
        <taxon>Gammaproteobacteria</taxon>
        <taxon>Pseudomonadales</taxon>
        <taxon>Pseudomonadaceae</taxon>
        <taxon>Pseudomonas</taxon>
    </lineage>
</organism>
<dbReference type="Proteomes" id="UP000005466">
    <property type="component" value="Unassembled WGS sequence"/>
</dbReference>
<accession>F3CF04</accession>
<dbReference type="InterPro" id="IPR003192">
    <property type="entry name" value="Porin_LamB"/>
</dbReference>
<dbReference type="Pfam" id="PF02264">
    <property type="entry name" value="LamB"/>
    <property type="match status" value="1"/>
</dbReference>
<gene>
    <name evidence="1" type="ORF">Pgy4_33361</name>
</gene>
<reference evidence="1 2" key="1">
    <citation type="journal article" date="2011" name="PLoS Pathog.">
        <title>Dynamic evolution of pathogenicity revealed by sequencing and comparative genomics of 19 Pseudomonas syringae isolates.</title>
        <authorList>
            <person name="Baltrus D.A."/>
            <person name="Nishimura M.T."/>
            <person name="Romanchuk A."/>
            <person name="Chang J.H."/>
            <person name="Mukhtar M.S."/>
            <person name="Cherkis K."/>
            <person name="Roach J."/>
            <person name="Grant S.R."/>
            <person name="Jones C.D."/>
            <person name="Dangl J.L."/>
        </authorList>
    </citation>
    <scope>NUCLEOTIDE SEQUENCE [LARGE SCALE GENOMIC DNA]</scope>
    <source>
        <strain evidence="2">race 4</strain>
    </source>
</reference>
<dbReference type="HOGENOM" id="CLU_1911116_0_0_6"/>
<evidence type="ECO:0000313" key="1">
    <source>
        <dbReference type="EMBL" id="EGH17846.1"/>
    </source>
</evidence>
<dbReference type="AlphaFoldDB" id="F3CF04"/>
<evidence type="ECO:0000313" key="2">
    <source>
        <dbReference type="Proteomes" id="UP000005466"/>
    </source>
</evidence>
<dbReference type="GO" id="GO:0034219">
    <property type="term" value="P:carbohydrate transmembrane transport"/>
    <property type="evidence" value="ECO:0007669"/>
    <property type="project" value="InterPro"/>
</dbReference>
<dbReference type="GO" id="GO:0015288">
    <property type="term" value="F:porin activity"/>
    <property type="evidence" value="ECO:0007669"/>
    <property type="project" value="InterPro"/>
</dbReference>